<sequence>FLLNHPEIVSKYSNWFNEDIKHVKDDAIYLKQCQLKNMIQNEKK</sequence>
<gene>
    <name evidence="1" type="ORF">SMN809_LOCUS45872</name>
</gene>
<comment type="caution">
    <text evidence="1">The sequence shown here is derived from an EMBL/GenBank/DDBJ whole genome shotgun (WGS) entry which is preliminary data.</text>
</comment>
<feature type="non-terminal residue" evidence="1">
    <location>
        <position position="1"/>
    </location>
</feature>
<evidence type="ECO:0000313" key="1">
    <source>
        <dbReference type="EMBL" id="CAF4769343.1"/>
    </source>
</evidence>
<organism evidence="1 2">
    <name type="scientific">Rotaria magnacalcarata</name>
    <dbReference type="NCBI Taxonomy" id="392030"/>
    <lineage>
        <taxon>Eukaryota</taxon>
        <taxon>Metazoa</taxon>
        <taxon>Spiralia</taxon>
        <taxon>Gnathifera</taxon>
        <taxon>Rotifera</taxon>
        <taxon>Eurotatoria</taxon>
        <taxon>Bdelloidea</taxon>
        <taxon>Philodinida</taxon>
        <taxon>Philodinidae</taxon>
        <taxon>Rotaria</taxon>
    </lineage>
</organism>
<evidence type="ECO:0000313" key="2">
    <source>
        <dbReference type="Proteomes" id="UP000676336"/>
    </source>
</evidence>
<dbReference type="AlphaFoldDB" id="A0A8S3AZS5"/>
<dbReference type="Proteomes" id="UP000676336">
    <property type="component" value="Unassembled WGS sequence"/>
</dbReference>
<name>A0A8S3AZS5_9BILA</name>
<dbReference type="EMBL" id="CAJOBI010141325">
    <property type="protein sequence ID" value="CAF4769343.1"/>
    <property type="molecule type" value="Genomic_DNA"/>
</dbReference>
<reference evidence="1" key="1">
    <citation type="submission" date="2021-02" db="EMBL/GenBank/DDBJ databases">
        <authorList>
            <person name="Nowell W R."/>
        </authorList>
    </citation>
    <scope>NUCLEOTIDE SEQUENCE</scope>
</reference>
<proteinExistence type="predicted"/>
<protein>
    <submittedName>
        <fullName evidence="1">Uncharacterized protein</fullName>
    </submittedName>
</protein>
<accession>A0A8S3AZS5</accession>